<protein>
    <recommendedName>
        <fullName evidence="11">Cytochrome P450</fullName>
    </recommendedName>
</protein>
<name>A0A8H7IYL7_9PLEO</name>
<dbReference type="OrthoDB" id="1844152at2759"/>
<dbReference type="InterPro" id="IPR001128">
    <property type="entry name" value="Cyt_P450"/>
</dbReference>
<proteinExistence type="inferred from homology"/>
<keyword evidence="6 7" id="KW-0408">Iron</keyword>
<comment type="similarity">
    <text evidence="3 8">Belongs to the cytochrome P450 family.</text>
</comment>
<evidence type="ECO:0000256" key="4">
    <source>
        <dbReference type="ARBA" id="ARBA00022723"/>
    </source>
</evidence>
<evidence type="ECO:0000256" key="3">
    <source>
        <dbReference type="ARBA" id="ARBA00010617"/>
    </source>
</evidence>
<evidence type="ECO:0008006" key="11">
    <source>
        <dbReference type="Google" id="ProtNLM"/>
    </source>
</evidence>
<dbReference type="GO" id="GO:0016705">
    <property type="term" value="F:oxidoreductase activity, acting on paired donors, with incorporation or reduction of molecular oxygen"/>
    <property type="evidence" value="ECO:0007669"/>
    <property type="project" value="InterPro"/>
</dbReference>
<dbReference type="PRINTS" id="PR00465">
    <property type="entry name" value="EP450IV"/>
</dbReference>
<evidence type="ECO:0000313" key="10">
    <source>
        <dbReference type="Proteomes" id="UP000651452"/>
    </source>
</evidence>
<evidence type="ECO:0000256" key="7">
    <source>
        <dbReference type="PIRSR" id="PIRSR602403-1"/>
    </source>
</evidence>
<evidence type="ECO:0000313" key="9">
    <source>
        <dbReference type="EMBL" id="KAF9693539.1"/>
    </source>
</evidence>
<reference evidence="9" key="2">
    <citation type="submission" date="2020-09" db="EMBL/GenBank/DDBJ databases">
        <title>Reference genome assembly for Australian Ascochyta lentis isolate Al4.</title>
        <authorList>
            <person name="Lee R.C."/>
            <person name="Farfan-Caceres L.M."/>
            <person name="Debler J.W."/>
            <person name="Williams A.H."/>
            <person name="Henares B.M."/>
        </authorList>
    </citation>
    <scope>NUCLEOTIDE SEQUENCE</scope>
    <source>
        <strain evidence="9">Al4</strain>
    </source>
</reference>
<evidence type="ECO:0000256" key="5">
    <source>
        <dbReference type="ARBA" id="ARBA00023002"/>
    </source>
</evidence>
<accession>A0A8H7IYL7</accession>
<feature type="binding site" description="axial binding residue" evidence="7">
    <location>
        <position position="453"/>
    </location>
    <ligand>
        <name>heme</name>
        <dbReference type="ChEBI" id="CHEBI:30413"/>
    </ligand>
    <ligandPart>
        <name>Fe</name>
        <dbReference type="ChEBI" id="CHEBI:18248"/>
    </ligandPart>
</feature>
<dbReference type="SUPFAM" id="SSF48264">
    <property type="entry name" value="Cytochrome P450"/>
    <property type="match status" value="1"/>
</dbReference>
<dbReference type="EMBL" id="RZGK01000015">
    <property type="protein sequence ID" value="KAF9693539.1"/>
    <property type="molecule type" value="Genomic_DNA"/>
</dbReference>
<evidence type="ECO:0000256" key="8">
    <source>
        <dbReference type="RuleBase" id="RU000461"/>
    </source>
</evidence>
<organism evidence="9 10">
    <name type="scientific">Ascochyta lentis</name>
    <dbReference type="NCBI Taxonomy" id="205686"/>
    <lineage>
        <taxon>Eukaryota</taxon>
        <taxon>Fungi</taxon>
        <taxon>Dikarya</taxon>
        <taxon>Ascomycota</taxon>
        <taxon>Pezizomycotina</taxon>
        <taxon>Dothideomycetes</taxon>
        <taxon>Pleosporomycetidae</taxon>
        <taxon>Pleosporales</taxon>
        <taxon>Pleosporineae</taxon>
        <taxon>Didymellaceae</taxon>
        <taxon>Ascochyta</taxon>
    </lineage>
</organism>
<dbReference type="PRINTS" id="PR00385">
    <property type="entry name" value="P450"/>
</dbReference>
<dbReference type="Gene3D" id="1.10.630.10">
    <property type="entry name" value="Cytochrome P450"/>
    <property type="match status" value="1"/>
</dbReference>
<evidence type="ECO:0000256" key="6">
    <source>
        <dbReference type="ARBA" id="ARBA00023004"/>
    </source>
</evidence>
<keyword evidence="8" id="KW-0503">Monooxygenase</keyword>
<dbReference type="Proteomes" id="UP000651452">
    <property type="component" value="Unassembled WGS sequence"/>
</dbReference>
<comment type="caution">
    <text evidence="9">The sequence shown here is derived from an EMBL/GenBank/DDBJ whole genome shotgun (WGS) entry which is preliminary data.</text>
</comment>
<dbReference type="PROSITE" id="PS00086">
    <property type="entry name" value="CYTOCHROME_P450"/>
    <property type="match status" value="1"/>
</dbReference>
<sequence length="510" mass="57672">MDFLNVDGLSHTLKSVIIASLILSACFVLSKLRDRSQLAKLPVLRSSSSSEQHRLAYMQSALKMYSDGYKQFKNCAYWIASEDGHENVVIPPSLMPEVRNLPDSVLNLPEAVNKMMESKYTKYSSEAALMVHSVKADLTPALSRLNYLILETCDQALTEQMPPCSDWTAVHIYSKLSIMVAKISGRLFVGPDLCNQPDYLECSVAYTFDLIAAQHAIKQLRPILKPFLASRLPEVKLLRERERKIKEVLAPEVRRRCEAEKKDANYQKPDDLLQWLLNRSSGDTSEDKVGHIVKLQLAVIFAAIHTTTMTVTHILYSLAVTPEYVAPLREEIREVLAANNNTITTQALQQMIKVDSYMKEVFRLHPPGATSFTRLVLKGFTLSNGQYIPPGVTVEVSAYPIYQDSEIFPDSEKFDGLRFYKLRQNGTAVDQARNQFVTTNEHNLAFGYGRHACPGRFFAANEIKMLLVRLILNYDIKNADGMVDRYPNMYMGRSIAPDATKLLMFRKVSI</sequence>
<dbReference type="GO" id="GO:0005506">
    <property type="term" value="F:iron ion binding"/>
    <property type="evidence" value="ECO:0007669"/>
    <property type="project" value="InterPro"/>
</dbReference>
<dbReference type="GO" id="GO:0004497">
    <property type="term" value="F:monooxygenase activity"/>
    <property type="evidence" value="ECO:0007669"/>
    <property type="project" value="UniProtKB-KW"/>
</dbReference>
<dbReference type="InterPro" id="IPR036396">
    <property type="entry name" value="Cyt_P450_sf"/>
</dbReference>
<dbReference type="InterPro" id="IPR017972">
    <property type="entry name" value="Cyt_P450_CS"/>
</dbReference>
<keyword evidence="5 8" id="KW-0560">Oxidoreductase</keyword>
<comment type="cofactor">
    <cofactor evidence="1 7">
        <name>heme</name>
        <dbReference type="ChEBI" id="CHEBI:30413"/>
    </cofactor>
</comment>
<dbReference type="Pfam" id="PF00067">
    <property type="entry name" value="p450"/>
    <property type="match status" value="1"/>
</dbReference>
<keyword evidence="7 8" id="KW-0349">Heme</keyword>
<reference evidence="9" key="1">
    <citation type="submission" date="2018-12" db="EMBL/GenBank/DDBJ databases">
        <authorList>
            <person name="Syme R.A."/>
            <person name="Farfan-Caceres L."/>
            <person name="Lichtenzveig J."/>
        </authorList>
    </citation>
    <scope>NUCLEOTIDE SEQUENCE</scope>
    <source>
        <strain evidence="9">Al4</strain>
    </source>
</reference>
<dbReference type="CDD" id="cd11041">
    <property type="entry name" value="CYP503A1-like"/>
    <property type="match status" value="1"/>
</dbReference>
<dbReference type="AlphaFoldDB" id="A0A8H7IYL7"/>
<gene>
    <name evidence="9" type="ORF">EKO04_008549</name>
</gene>
<dbReference type="InterPro" id="IPR002403">
    <property type="entry name" value="Cyt_P450_E_grp-IV"/>
</dbReference>
<evidence type="ECO:0000256" key="1">
    <source>
        <dbReference type="ARBA" id="ARBA00001971"/>
    </source>
</evidence>
<dbReference type="GO" id="GO:0020037">
    <property type="term" value="F:heme binding"/>
    <property type="evidence" value="ECO:0007669"/>
    <property type="project" value="InterPro"/>
</dbReference>
<keyword evidence="10" id="KW-1185">Reference proteome</keyword>
<comment type="pathway">
    <text evidence="2">Mycotoxin biosynthesis.</text>
</comment>
<dbReference type="PANTHER" id="PTHR46206">
    <property type="entry name" value="CYTOCHROME P450"/>
    <property type="match status" value="1"/>
</dbReference>
<evidence type="ECO:0000256" key="2">
    <source>
        <dbReference type="ARBA" id="ARBA00004685"/>
    </source>
</evidence>
<keyword evidence="4 7" id="KW-0479">Metal-binding</keyword>
<dbReference type="PANTHER" id="PTHR46206:SF7">
    <property type="entry name" value="P450, PUTATIVE (EUROFUNG)-RELATED"/>
    <property type="match status" value="1"/>
</dbReference>